<name>A0A2N5VT71_9BASI</name>
<proteinExistence type="predicted"/>
<evidence type="ECO:0000313" key="2">
    <source>
        <dbReference type="Proteomes" id="UP000235388"/>
    </source>
</evidence>
<reference evidence="1 2" key="1">
    <citation type="submission" date="2017-11" db="EMBL/GenBank/DDBJ databases">
        <title>De novo assembly and phasing of dikaryotic genomes from two isolates of Puccinia coronata f. sp. avenae, the causal agent of oat crown rust.</title>
        <authorList>
            <person name="Miller M.E."/>
            <person name="Zhang Y."/>
            <person name="Omidvar V."/>
            <person name="Sperschneider J."/>
            <person name="Schwessinger B."/>
            <person name="Raley C."/>
            <person name="Palmer J.M."/>
            <person name="Garnica D."/>
            <person name="Upadhyaya N."/>
            <person name="Rathjen J."/>
            <person name="Taylor J.M."/>
            <person name="Park R.F."/>
            <person name="Dodds P.N."/>
            <person name="Hirsch C.D."/>
            <person name="Kianian S.F."/>
            <person name="Figueroa M."/>
        </authorList>
    </citation>
    <scope>NUCLEOTIDE SEQUENCE [LARGE SCALE GENOMIC DNA]</scope>
    <source>
        <strain evidence="1">12NC29</strain>
    </source>
</reference>
<comment type="caution">
    <text evidence="1">The sequence shown here is derived from an EMBL/GenBank/DDBJ whole genome shotgun (WGS) entry which is preliminary data.</text>
</comment>
<sequence>MSGPPNHNLPAAGDRVYAGYSYNTKSHWHPYHNPLDLNPLATDLGYGPVTNRYHPYLYQSEELPPIYGQNHSNTQPTLHTARKSGSDGCIQVFIRCGHPIQTRARATE</sequence>
<protein>
    <submittedName>
        <fullName evidence="1">Uncharacterized protein</fullName>
    </submittedName>
</protein>
<dbReference type="Proteomes" id="UP000235388">
    <property type="component" value="Unassembled WGS sequence"/>
</dbReference>
<keyword evidence="2" id="KW-1185">Reference proteome</keyword>
<dbReference type="AlphaFoldDB" id="A0A2N5VT71"/>
<gene>
    <name evidence="1" type="ORF">PCANC_09758</name>
</gene>
<accession>A0A2N5VT71</accession>
<organism evidence="1 2">
    <name type="scientific">Puccinia coronata f. sp. avenae</name>
    <dbReference type="NCBI Taxonomy" id="200324"/>
    <lineage>
        <taxon>Eukaryota</taxon>
        <taxon>Fungi</taxon>
        <taxon>Dikarya</taxon>
        <taxon>Basidiomycota</taxon>
        <taxon>Pucciniomycotina</taxon>
        <taxon>Pucciniomycetes</taxon>
        <taxon>Pucciniales</taxon>
        <taxon>Pucciniaceae</taxon>
        <taxon>Puccinia</taxon>
    </lineage>
</organism>
<dbReference type="EMBL" id="PGCJ01000066">
    <property type="protein sequence ID" value="PLW53167.1"/>
    <property type="molecule type" value="Genomic_DNA"/>
</dbReference>
<evidence type="ECO:0000313" key="1">
    <source>
        <dbReference type="EMBL" id="PLW53167.1"/>
    </source>
</evidence>